<dbReference type="InterPro" id="IPR001734">
    <property type="entry name" value="Na/solute_symporter"/>
</dbReference>
<dbReference type="EMBL" id="UINC01001719">
    <property type="protein sequence ID" value="SUZ87331.1"/>
    <property type="molecule type" value="Genomic_DNA"/>
</dbReference>
<feature type="transmembrane region" description="Helical" evidence="12">
    <location>
        <begin position="50"/>
        <end position="74"/>
    </location>
</feature>
<evidence type="ECO:0000256" key="7">
    <source>
        <dbReference type="ARBA" id="ARBA00022989"/>
    </source>
</evidence>
<dbReference type="InterPro" id="IPR050277">
    <property type="entry name" value="Sodium:Solute_Symporter"/>
</dbReference>
<keyword evidence="8" id="KW-0915">Sodium</keyword>
<feature type="transmembrane region" description="Helical" evidence="12">
    <location>
        <begin position="376"/>
        <end position="404"/>
    </location>
</feature>
<keyword evidence="4" id="KW-1003">Cell membrane</keyword>
<feature type="transmembrane region" description="Helical" evidence="12">
    <location>
        <begin position="126"/>
        <end position="153"/>
    </location>
</feature>
<keyword evidence="6" id="KW-0769">Symport</keyword>
<comment type="subcellular location">
    <subcellularLocation>
        <location evidence="1">Cell membrane</location>
        <topology evidence="1">Multi-pass membrane protein</topology>
    </subcellularLocation>
</comment>
<feature type="transmembrane region" description="Helical" evidence="12">
    <location>
        <begin position="479"/>
        <end position="498"/>
    </location>
</feature>
<evidence type="ECO:0000256" key="2">
    <source>
        <dbReference type="ARBA" id="ARBA00006434"/>
    </source>
</evidence>
<dbReference type="CDD" id="cd10322">
    <property type="entry name" value="SLC5sbd"/>
    <property type="match status" value="1"/>
</dbReference>
<dbReference type="InterPro" id="IPR038377">
    <property type="entry name" value="Na/Glc_symporter_sf"/>
</dbReference>
<evidence type="ECO:0000256" key="9">
    <source>
        <dbReference type="ARBA" id="ARBA00023065"/>
    </source>
</evidence>
<dbReference type="AlphaFoldDB" id="A0A381R6F4"/>
<protein>
    <recommendedName>
        <fullName evidence="14">Sodium:solute symporter family protein</fullName>
    </recommendedName>
</protein>
<evidence type="ECO:0000256" key="10">
    <source>
        <dbReference type="ARBA" id="ARBA00023136"/>
    </source>
</evidence>
<evidence type="ECO:0000256" key="12">
    <source>
        <dbReference type="SAM" id="Phobius"/>
    </source>
</evidence>
<gene>
    <name evidence="13" type="ORF">METZ01_LOCUS40185</name>
</gene>
<evidence type="ECO:0000256" key="1">
    <source>
        <dbReference type="ARBA" id="ARBA00004651"/>
    </source>
</evidence>
<feature type="transmembrane region" description="Helical" evidence="12">
    <location>
        <begin position="425"/>
        <end position="443"/>
    </location>
</feature>
<reference evidence="13" key="1">
    <citation type="submission" date="2018-05" db="EMBL/GenBank/DDBJ databases">
        <authorList>
            <person name="Lanie J.A."/>
            <person name="Ng W.-L."/>
            <person name="Kazmierczak K.M."/>
            <person name="Andrzejewski T.M."/>
            <person name="Davidsen T.M."/>
            <person name="Wayne K.J."/>
            <person name="Tettelin H."/>
            <person name="Glass J.I."/>
            <person name="Rusch D."/>
            <person name="Podicherti R."/>
            <person name="Tsui H.-C.T."/>
            <person name="Winkler M.E."/>
        </authorList>
    </citation>
    <scope>NUCLEOTIDE SEQUENCE</scope>
</reference>
<feature type="transmembrane region" description="Helical" evidence="12">
    <location>
        <begin position="568"/>
        <end position="590"/>
    </location>
</feature>
<feature type="transmembrane region" description="Helical" evidence="12">
    <location>
        <begin position="518"/>
        <end position="535"/>
    </location>
</feature>
<feature type="transmembrane region" description="Helical" evidence="12">
    <location>
        <begin position="309"/>
        <end position="329"/>
    </location>
</feature>
<evidence type="ECO:0000313" key="13">
    <source>
        <dbReference type="EMBL" id="SUZ87331.1"/>
    </source>
</evidence>
<name>A0A381R6F4_9ZZZZ</name>
<dbReference type="GO" id="GO:0006814">
    <property type="term" value="P:sodium ion transport"/>
    <property type="evidence" value="ECO:0007669"/>
    <property type="project" value="UniProtKB-KW"/>
</dbReference>
<comment type="similarity">
    <text evidence="2">Belongs to the sodium:solute symporter (SSF) (TC 2.A.21) family.</text>
</comment>
<feature type="transmembrane region" description="Helical" evidence="12">
    <location>
        <begin position="610"/>
        <end position="629"/>
    </location>
</feature>
<keyword evidence="9" id="KW-0406">Ion transport</keyword>
<sequence>VENIMTDNITWILLFLGLYYSYCLFWGVRASRNLNTTDDYFLSGRSLSPWVFAIAATGISFAGWTFTGFPGLVFRDGFQFVNTSFFAVTVGLSGVILLKRQWMLGRRFGYTTSGEMLTDYYRGKTLSLLSVGISILFGVPFVAILYGASGYLISELTEGLLSRDVAMWMLAGFGLLYSIMGGMQAVAKIAVVQSILFFLGIIILGIFALNLVGDFELLNKGLADIAQNIPKHSESTKGPGGGDFPGYFAIPGVIQFTDGISVETPVGGTWTAIMILTFMLSFMGIQSSPSFTILGFASKSPKGFAINQIWGCAAIVGILTLVFSTIQGISANLLGANISVNEAGIIIKQVLPEISKLQYSELVMHYIKLVGISAPWLGGFLTVCAIAALQVTATAFMSTTGNILSRDIYVQYFHTNSDCTQQVKVARLFTGLVFLCGLLLASFSLSATVLIGGLAIACSFQLWPALLGVTWFPWITRKAATTGLITGLIAVILTEPLGQKLTAELLPWGVWPWNIHSAVWGMFFNVSFCLLISATNQQDENQKHRETFHEFFHEYSVSNVVDRWSKPVAGILLVIWMFFAIGPGSIFGNIVFGEPNAGYAAWIFGMPSIWAWQIIWWSLGVGMIWFIAIKAKMSTEPEKNIERITKECL</sequence>
<feature type="transmembrane region" description="Helical" evidence="12">
    <location>
        <begin position="80"/>
        <end position="98"/>
    </location>
</feature>
<dbReference type="GO" id="GO:0005886">
    <property type="term" value="C:plasma membrane"/>
    <property type="evidence" value="ECO:0007669"/>
    <property type="project" value="UniProtKB-SubCell"/>
</dbReference>
<keyword evidence="3" id="KW-0813">Transport</keyword>
<keyword evidence="11" id="KW-0739">Sodium transport</keyword>
<feature type="non-terminal residue" evidence="13">
    <location>
        <position position="1"/>
    </location>
</feature>
<feature type="transmembrane region" description="Helical" evidence="12">
    <location>
        <begin position="12"/>
        <end position="29"/>
    </location>
</feature>
<dbReference type="PANTHER" id="PTHR48086:SF3">
    <property type="entry name" value="SODIUM_PROLINE SYMPORTER"/>
    <property type="match status" value="1"/>
</dbReference>
<proteinExistence type="inferred from homology"/>
<keyword evidence="7 12" id="KW-1133">Transmembrane helix</keyword>
<evidence type="ECO:0000256" key="5">
    <source>
        <dbReference type="ARBA" id="ARBA00022692"/>
    </source>
</evidence>
<feature type="transmembrane region" description="Helical" evidence="12">
    <location>
        <begin position="272"/>
        <end position="297"/>
    </location>
</feature>
<evidence type="ECO:0000256" key="8">
    <source>
        <dbReference type="ARBA" id="ARBA00023053"/>
    </source>
</evidence>
<dbReference type="PANTHER" id="PTHR48086">
    <property type="entry name" value="SODIUM/PROLINE SYMPORTER-RELATED"/>
    <property type="match status" value="1"/>
</dbReference>
<feature type="transmembrane region" description="Helical" evidence="12">
    <location>
        <begin position="165"/>
        <end position="183"/>
    </location>
</feature>
<evidence type="ECO:0000256" key="4">
    <source>
        <dbReference type="ARBA" id="ARBA00022475"/>
    </source>
</evidence>
<keyword evidence="5 12" id="KW-0812">Transmembrane</keyword>
<evidence type="ECO:0000256" key="11">
    <source>
        <dbReference type="ARBA" id="ARBA00023201"/>
    </source>
</evidence>
<dbReference type="PROSITE" id="PS50283">
    <property type="entry name" value="NA_SOLUT_SYMP_3"/>
    <property type="match status" value="1"/>
</dbReference>
<dbReference type="GO" id="GO:0015293">
    <property type="term" value="F:symporter activity"/>
    <property type="evidence" value="ECO:0007669"/>
    <property type="project" value="UniProtKB-KW"/>
</dbReference>
<keyword evidence="10 12" id="KW-0472">Membrane</keyword>
<feature type="transmembrane region" description="Helical" evidence="12">
    <location>
        <begin position="195"/>
        <end position="213"/>
    </location>
</feature>
<evidence type="ECO:0008006" key="14">
    <source>
        <dbReference type="Google" id="ProtNLM"/>
    </source>
</evidence>
<feature type="transmembrane region" description="Helical" evidence="12">
    <location>
        <begin position="449"/>
        <end position="472"/>
    </location>
</feature>
<accession>A0A381R6F4</accession>
<organism evidence="13">
    <name type="scientific">marine metagenome</name>
    <dbReference type="NCBI Taxonomy" id="408172"/>
    <lineage>
        <taxon>unclassified sequences</taxon>
        <taxon>metagenomes</taxon>
        <taxon>ecological metagenomes</taxon>
    </lineage>
</organism>
<dbReference type="Pfam" id="PF00474">
    <property type="entry name" value="SSF"/>
    <property type="match status" value="1"/>
</dbReference>
<evidence type="ECO:0000256" key="3">
    <source>
        <dbReference type="ARBA" id="ARBA00022448"/>
    </source>
</evidence>
<dbReference type="Gene3D" id="1.20.1730.10">
    <property type="entry name" value="Sodium/glucose cotransporter"/>
    <property type="match status" value="1"/>
</dbReference>
<evidence type="ECO:0000256" key="6">
    <source>
        <dbReference type="ARBA" id="ARBA00022847"/>
    </source>
</evidence>